<dbReference type="Pfam" id="PF07715">
    <property type="entry name" value="Plug"/>
    <property type="match status" value="1"/>
</dbReference>
<evidence type="ECO:0000256" key="5">
    <source>
        <dbReference type="ARBA" id="ARBA00023077"/>
    </source>
</evidence>
<evidence type="ECO:0000256" key="7">
    <source>
        <dbReference type="ARBA" id="ARBA00023237"/>
    </source>
</evidence>
<evidence type="ECO:0000256" key="3">
    <source>
        <dbReference type="ARBA" id="ARBA00022452"/>
    </source>
</evidence>
<evidence type="ECO:0000256" key="2">
    <source>
        <dbReference type="ARBA" id="ARBA00022448"/>
    </source>
</evidence>
<evidence type="ECO:0000256" key="9">
    <source>
        <dbReference type="RuleBase" id="RU003357"/>
    </source>
</evidence>
<dbReference type="SUPFAM" id="SSF49464">
    <property type="entry name" value="Carboxypeptidase regulatory domain-like"/>
    <property type="match status" value="1"/>
</dbReference>
<comment type="subcellular location">
    <subcellularLocation>
        <location evidence="1 8">Cell outer membrane</location>
        <topology evidence="1 8">Multi-pass membrane protein</topology>
    </subcellularLocation>
</comment>
<keyword evidence="4 8" id="KW-0812">Transmembrane</keyword>
<evidence type="ECO:0000256" key="6">
    <source>
        <dbReference type="ARBA" id="ARBA00023136"/>
    </source>
</evidence>
<evidence type="ECO:0000256" key="4">
    <source>
        <dbReference type="ARBA" id="ARBA00022692"/>
    </source>
</evidence>
<keyword evidence="2 8" id="KW-0813">Transport</keyword>
<keyword evidence="5 9" id="KW-0798">TonB box</keyword>
<feature type="domain" description="TonB-dependent receptor plug" evidence="12">
    <location>
        <begin position="114"/>
        <end position="218"/>
    </location>
</feature>
<feature type="domain" description="TonB-dependent receptor-like beta-barrel" evidence="11">
    <location>
        <begin position="397"/>
        <end position="861"/>
    </location>
</feature>
<dbReference type="InterPro" id="IPR008969">
    <property type="entry name" value="CarboxyPept-like_regulatory"/>
</dbReference>
<protein>
    <submittedName>
        <fullName evidence="13">TonB-dependent receptor</fullName>
    </submittedName>
</protein>
<dbReference type="InterPro" id="IPR036942">
    <property type="entry name" value="Beta-barrel_TonB_sf"/>
</dbReference>
<dbReference type="PROSITE" id="PS52016">
    <property type="entry name" value="TONB_DEPENDENT_REC_3"/>
    <property type="match status" value="1"/>
</dbReference>
<dbReference type="NCBIfam" id="TIGR04056">
    <property type="entry name" value="OMP_RagA_SusC"/>
    <property type="match status" value="1"/>
</dbReference>
<reference evidence="13 14" key="1">
    <citation type="submission" date="2020-09" db="EMBL/GenBank/DDBJ databases">
        <authorList>
            <person name="Kim M.K."/>
        </authorList>
    </citation>
    <scope>NUCLEOTIDE SEQUENCE [LARGE SCALE GENOMIC DNA]</scope>
    <source>
        <strain evidence="13 14">BT189</strain>
    </source>
</reference>
<keyword evidence="7 8" id="KW-0998">Cell outer membrane</keyword>
<proteinExistence type="inferred from homology"/>
<dbReference type="RefSeq" id="WP_190924737.1">
    <property type="nucleotide sequence ID" value="NZ_JACXAC010000004.1"/>
</dbReference>
<dbReference type="InterPro" id="IPR039426">
    <property type="entry name" value="TonB-dep_rcpt-like"/>
</dbReference>
<dbReference type="NCBIfam" id="TIGR04057">
    <property type="entry name" value="SusC_RagA_signa"/>
    <property type="match status" value="1"/>
</dbReference>
<dbReference type="Pfam" id="PF00593">
    <property type="entry name" value="TonB_dep_Rec_b-barrel"/>
    <property type="match status" value="1"/>
</dbReference>
<dbReference type="Gene3D" id="2.60.40.1120">
    <property type="entry name" value="Carboxypeptidase-like, regulatory domain"/>
    <property type="match status" value="1"/>
</dbReference>
<dbReference type="Proteomes" id="UP000606003">
    <property type="component" value="Unassembled WGS sequence"/>
</dbReference>
<evidence type="ECO:0000313" key="14">
    <source>
        <dbReference type="Proteomes" id="UP000606003"/>
    </source>
</evidence>
<keyword evidence="10" id="KW-0732">Signal</keyword>
<keyword evidence="13" id="KW-0675">Receptor</keyword>
<comment type="caution">
    <text evidence="13">The sequence shown here is derived from an EMBL/GenBank/DDBJ whole genome shotgun (WGS) entry which is preliminary data.</text>
</comment>
<keyword evidence="3 8" id="KW-1134">Transmembrane beta strand</keyword>
<feature type="chain" id="PRO_5047366515" evidence="10">
    <location>
        <begin position="21"/>
        <end position="1013"/>
    </location>
</feature>
<comment type="similarity">
    <text evidence="8 9">Belongs to the TonB-dependent receptor family.</text>
</comment>
<dbReference type="EMBL" id="JACXAC010000004">
    <property type="protein sequence ID" value="MBD2722768.1"/>
    <property type="molecule type" value="Genomic_DNA"/>
</dbReference>
<evidence type="ECO:0000259" key="12">
    <source>
        <dbReference type="Pfam" id="PF07715"/>
    </source>
</evidence>
<organism evidence="13 14">
    <name type="scientific">Hymenobacter armeniacus</name>
    <dbReference type="NCBI Taxonomy" id="2771358"/>
    <lineage>
        <taxon>Bacteria</taxon>
        <taxon>Pseudomonadati</taxon>
        <taxon>Bacteroidota</taxon>
        <taxon>Cytophagia</taxon>
        <taxon>Cytophagales</taxon>
        <taxon>Hymenobacteraceae</taxon>
        <taxon>Hymenobacter</taxon>
    </lineage>
</organism>
<dbReference type="InterPro" id="IPR012910">
    <property type="entry name" value="Plug_dom"/>
</dbReference>
<keyword evidence="14" id="KW-1185">Reference proteome</keyword>
<dbReference type="InterPro" id="IPR000531">
    <property type="entry name" value="Beta-barrel_TonB"/>
</dbReference>
<feature type="signal peptide" evidence="10">
    <location>
        <begin position="1"/>
        <end position="20"/>
    </location>
</feature>
<accession>A0ABR8JSE8</accession>
<keyword evidence="6 8" id="KW-0472">Membrane</keyword>
<dbReference type="Pfam" id="PF13715">
    <property type="entry name" value="CarbopepD_reg_2"/>
    <property type="match status" value="1"/>
</dbReference>
<dbReference type="Gene3D" id="2.40.170.20">
    <property type="entry name" value="TonB-dependent receptor, beta-barrel domain"/>
    <property type="match status" value="1"/>
</dbReference>
<gene>
    <name evidence="13" type="ORF">IC234_11605</name>
</gene>
<dbReference type="InterPro" id="IPR023996">
    <property type="entry name" value="TonB-dep_OMP_SusC/RagA"/>
</dbReference>
<dbReference type="Gene3D" id="2.170.130.10">
    <property type="entry name" value="TonB-dependent receptor, plug domain"/>
    <property type="match status" value="1"/>
</dbReference>
<dbReference type="SUPFAM" id="SSF56935">
    <property type="entry name" value="Porins"/>
    <property type="match status" value="1"/>
</dbReference>
<evidence type="ECO:0000313" key="13">
    <source>
        <dbReference type="EMBL" id="MBD2722768.1"/>
    </source>
</evidence>
<evidence type="ECO:0000256" key="10">
    <source>
        <dbReference type="SAM" id="SignalP"/>
    </source>
</evidence>
<evidence type="ECO:0000256" key="1">
    <source>
        <dbReference type="ARBA" id="ARBA00004571"/>
    </source>
</evidence>
<dbReference type="InterPro" id="IPR037066">
    <property type="entry name" value="Plug_dom_sf"/>
</dbReference>
<evidence type="ECO:0000256" key="8">
    <source>
        <dbReference type="PROSITE-ProRule" id="PRU01360"/>
    </source>
</evidence>
<sequence length="1013" mass="110436">MKNVYFSLLLWLGLILTAAAQGTVPVSGRVTAADGSGLPGVTVLEKGTNNGTTSDVSGAYSLGVQPNATLVFSSIGMKTQEVPATTGSPLNLTLAADTRALDEVVVVGYQTKRKADLTGSIAVLDVSQALKETNANLLTSIQGRLPGVTVSTDGAPGSNTSINIRGLGSINNNSPLYVVDGVPAPNIDGLNPFDIETFQVLKDAAAASIYGARSSNGVILITTKRGKSQKVQVTLDAYYGTKTRRNHLDMLNAQQYGDVLFQGLKNDGLPQRDDVYGAGPNAVVPQFLDDAKTIPAGDVDYQKEVYRPAQNQNYNVGISKASEQSTFFLGLNYNREEGLAKYTDFQRITARVNTSFNLADRLTVGENLLVSNFSRVDNPEGRTLESILYQNPIIPLYDNAGNFGGPVKNLGDRLSPLGQLYRARDNRKNTWRTFGNVFANLKLVKGLTWNNSVGVDANFFRFKNFEPRFTEGRFVTTDNFLTESQFQALNTIYTSTLNYNWTSGKHSVQALLGYERIHNRFEAFDARAKGFFLETPDFRYLDAGSTVQSAHGGGAENALISQFARLDYGFRETYLLSATVRRDASSRFGPANRHAVFPAFSAAWRAINESFLKDNGYLTDLKFRASWGRNGNQEIGDYTAATFYASRPDFSNYDLAGGNGAARLGFITTQIGNQNIKWETAEQLNFGIDLGALDNRLTLTADYFVKNTKDLLVNPVLLATYGEGAAPFINAGSVRNRGLEMILSYRSKAENAFQYGADFNFTRIRNEVIALGEDGKSEIIGGVSRIAPGQPLGAFYGYVADGLFRTAEEVTAHADQPGKAIGRIRYKDLNGDGVVDVKDRQYIGSPFPNYTLGLNLTAGYKGFDLAAFWDASVGNDIYDFNKSNTDFLYFNSNHGTGLLTAFSAQNPDSNIPALTTINTNDELRASSYFISKGSYLRLKSLVLGYSLPQSLTGKLSGLSRVRFYVQGQNLLNFTSFKGLDYEVLNGGTLETGVLRQTAYPHSKSLTVGANVTF</sequence>
<evidence type="ECO:0000259" key="11">
    <source>
        <dbReference type="Pfam" id="PF00593"/>
    </source>
</evidence>
<dbReference type="InterPro" id="IPR023997">
    <property type="entry name" value="TonB-dep_OMP_SusC/RagA_CS"/>
</dbReference>
<name>A0ABR8JSE8_9BACT</name>